<evidence type="ECO:0000313" key="6">
    <source>
        <dbReference type="EMBL" id="SHE80466.1"/>
    </source>
</evidence>
<dbReference type="Gene3D" id="1.20.120.1630">
    <property type="match status" value="1"/>
</dbReference>
<reference evidence="7" key="1">
    <citation type="submission" date="2016-11" db="EMBL/GenBank/DDBJ databases">
        <authorList>
            <person name="Varghese N."/>
            <person name="Submissions S."/>
        </authorList>
    </citation>
    <scope>NUCLEOTIDE SEQUENCE [LARGE SCALE GENOMIC DNA]</scope>
    <source>
        <strain evidence="7">CGMCC 1.7063</strain>
    </source>
</reference>
<feature type="transmembrane region" description="Helical" evidence="5">
    <location>
        <begin position="36"/>
        <end position="58"/>
    </location>
</feature>
<sequence length="153" mass="17003">MKALETRIPPLLLLLLFAAAMYGIATLKLARFHSGIFGLAVTAVLVGTGFVFCLLAVFQFRRAATTVNPTAPDKSTALITDGIFRISRNPMYVGFLAFLLAWGLYLSDGLALLLGLFFQPYLTAFQIVPEERALRKLFGDSYCTYLSNVRRWL</sequence>
<keyword evidence="6" id="KW-0489">Methyltransferase</keyword>
<feature type="transmembrane region" description="Helical" evidence="5">
    <location>
        <begin position="12"/>
        <end position="30"/>
    </location>
</feature>
<dbReference type="GO" id="GO:0032259">
    <property type="term" value="P:methylation"/>
    <property type="evidence" value="ECO:0007669"/>
    <property type="project" value="UniProtKB-KW"/>
</dbReference>
<dbReference type="PANTHER" id="PTHR12714">
    <property type="entry name" value="PROTEIN-S ISOPRENYLCYSTEINE O-METHYLTRANSFERASE"/>
    <property type="match status" value="1"/>
</dbReference>
<dbReference type="STRING" id="494016.SAMN04487965_0689"/>
<evidence type="ECO:0000313" key="7">
    <source>
        <dbReference type="Proteomes" id="UP000184170"/>
    </source>
</evidence>
<organism evidence="6 7">
    <name type="scientific">Microbulbifer donghaiensis</name>
    <dbReference type="NCBI Taxonomy" id="494016"/>
    <lineage>
        <taxon>Bacteria</taxon>
        <taxon>Pseudomonadati</taxon>
        <taxon>Pseudomonadota</taxon>
        <taxon>Gammaproteobacteria</taxon>
        <taxon>Cellvibrionales</taxon>
        <taxon>Microbulbiferaceae</taxon>
        <taxon>Microbulbifer</taxon>
    </lineage>
</organism>
<dbReference type="Proteomes" id="UP000184170">
    <property type="component" value="Unassembled WGS sequence"/>
</dbReference>
<keyword evidence="6" id="KW-0808">Transferase</keyword>
<comment type="subcellular location">
    <subcellularLocation>
        <location evidence="1">Endomembrane system</location>
        <topology evidence="1">Multi-pass membrane protein</topology>
    </subcellularLocation>
</comment>
<dbReference type="GO" id="GO:0008168">
    <property type="term" value="F:methyltransferase activity"/>
    <property type="evidence" value="ECO:0007669"/>
    <property type="project" value="UniProtKB-KW"/>
</dbReference>
<gene>
    <name evidence="6" type="ORF">SAMN04487965_0689</name>
</gene>
<dbReference type="OrthoDB" id="9811969at2"/>
<keyword evidence="7" id="KW-1185">Reference proteome</keyword>
<dbReference type="InterPro" id="IPR007318">
    <property type="entry name" value="Phopholipid_MeTrfase"/>
</dbReference>
<evidence type="ECO:0000256" key="4">
    <source>
        <dbReference type="ARBA" id="ARBA00023136"/>
    </source>
</evidence>
<evidence type="ECO:0000256" key="1">
    <source>
        <dbReference type="ARBA" id="ARBA00004127"/>
    </source>
</evidence>
<evidence type="ECO:0000256" key="3">
    <source>
        <dbReference type="ARBA" id="ARBA00022989"/>
    </source>
</evidence>
<name>A0A1M4WGW0_9GAMM</name>
<dbReference type="RefSeq" id="WP_073271442.1">
    <property type="nucleotide sequence ID" value="NZ_FQVA01000001.1"/>
</dbReference>
<dbReference type="GO" id="GO:0012505">
    <property type="term" value="C:endomembrane system"/>
    <property type="evidence" value="ECO:0007669"/>
    <property type="project" value="UniProtKB-SubCell"/>
</dbReference>
<dbReference type="Pfam" id="PF04191">
    <property type="entry name" value="PEMT"/>
    <property type="match status" value="1"/>
</dbReference>
<evidence type="ECO:0000256" key="5">
    <source>
        <dbReference type="SAM" id="Phobius"/>
    </source>
</evidence>
<dbReference type="AlphaFoldDB" id="A0A1M4WGW0"/>
<proteinExistence type="predicted"/>
<keyword evidence="2 5" id="KW-0812">Transmembrane</keyword>
<dbReference type="PANTHER" id="PTHR12714:SF24">
    <property type="entry name" value="SLR1182 PROTEIN"/>
    <property type="match status" value="1"/>
</dbReference>
<evidence type="ECO:0000256" key="2">
    <source>
        <dbReference type="ARBA" id="ARBA00022692"/>
    </source>
</evidence>
<keyword evidence="4 5" id="KW-0472">Membrane</keyword>
<feature type="transmembrane region" description="Helical" evidence="5">
    <location>
        <begin position="92"/>
        <end position="118"/>
    </location>
</feature>
<keyword evidence="3 5" id="KW-1133">Transmembrane helix</keyword>
<dbReference type="EMBL" id="FQVA01000001">
    <property type="protein sequence ID" value="SHE80466.1"/>
    <property type="molecule type" value="Genomic_DNA"/>
</dbReference>
<protein>
    <submittedName>
        <fullName evidence="6">Protein-S-isoprenylcysteine O-methyltransferase Ste14</fullName>
    </submittedName>
</protein>
<accession>A0A1M4WGW0</accession>